<evidence type="ECO:0000256" key="1">
    <source>
        <dbReference type="SAM" id="MobiDB-lite"/>
    </source>
</evidence>
<evidence type="ECO:0000313" key="2">
    <source>
        <dbReference type="EMBL" id="MFC5144595.1"/>
    </source>
</evidence>
<feature type="compositionally biased region" description="Pro residues" evidence="1">
    <location>
        <begin position="8"/>
        <end position="23"/>
    </location>
</feature>
<accession>A0ABV9ZTA4</accession>
<feature type="compositionally biased region" description="Low complexity" evidence="1">
    <location>
        <begin position="116"/>
        <end position="138"/>
    </location>
</feature>
<feature type="compositionally biased region" description="Acidic residues" evidence="1">
    <location>
        <begin position="230"/>
        <end position="247"/>
    </location>
</feature>
<feature type="compositionally biased region" description="Acidic residues" evidence="1">
    <location>
        <begin position="104"/>
        <end position="115"/>
    </location>
</feature>
<comment type="caution">
    <text evidence="2">The sequence shown here is derived from an EMBL/GenBank/DDBJ whole genome shotgun (WGS) entry which is preliminary data.</text>
</comment>
<name>A0ABV9ZTA4_9ACTN</name>
<dbReference type="RefSeq" id="WP_382038549.1">
    <property type="nucleotide sequence ID" value="NZ_JBHSKJ010000004.1"/>
</dbReference>
<gene>
    <name evidence="2" type="ORF">ACFPP6_07865</name>
</gene>
<proteinExistence type="predicted"/>
<feature type="region of interest" description="Disordered" evidence="1">
    <location>
        <begin position="1"/>
        <end position="349"/>
    </location>
</feature>
<organism evidence="2 3">
    <name type="scientific">Streptomyces aureoversilis</name>
    <dbReference type="NCBI Taxonomy" id="67277"/>
    <lineage>
        <taxon>Bacteria</taxon>
        <taxon>Bacillati</taxon>
        <taxon>Actinomycetota</taxon>
        <taxon>Actinomycetes</taxon>
        <taxon>Kitasatosporales</taxon>
        <taxon>Streptomycetaceae</taxon>
        <taxon>Streptomyces</taxon>
    </lineage>
</organism>
<feature type="compositionally biased region" description="Low complexity" evidence="1">
    <location>
        <begin position="60"/>
        <end position="69"/>
    </location>
</feature>
<evidence type="ECO:0000313" key="3">
    <source>
        <dbReference type="Proteomes" id="UP001596222"/>
    </source>
</evidence>
<feature type="compositionally biased region" description="Acidic residues" evidence="1">
    <location>
        <begin position="139"/>
        <end position="151"/>
    </location>
</feature>
<dbReference type="EMBL" id="JBHSKJ010000004">
    <property type="protein sequence ID" value="MFC5144595.1"/>
    <property type="molecule type" value="Genomic_DNA"/>
</dbReference>
<reference evidence="3" key="1">
    <citation type="journal article" date="2019" name="Int. J. Syst. Evol. Microbiol.">
        <title>The Global Catalogue of Microorganisms (GCM) 10K type strain sequencing project: providing services to taxonomists for standard genome sequencing and annotation.</title>
        <authorList>
            <consortium name="The Broad Institute Genomics Platform"/>
            <consortium name="The Broad Institute Genome Sequencing Center for Infectious Disease"/>
            <person name="Wu L."/>
            <person name="Ma J."/>
        </authorList>
    </citation>
    <scope>NUCLEOTIDE SEQUENCE [LARGE SCALE GENOMIC DNA]</scope>
    <source>
        <strain evidence="3">CGMCC 4.1641</strain>
    </source>
</reference>
<keyword evidence="3" id="KW-1185">Reference proteome</keyword>
<protein>
    <submittedName>
        <fullName evidence="2">Uncharacterized protein</fullName>
    </submittedName>
</protein>
<feature type="compositionally biased region" description="Acidic residues" evidence="1">
    <location>
        <begin position="165"/>
        <end position="189"/>
    </location>
</feature>
<dbReference type="Proteomes" id="UP001596222">
    <property type="component" value="Unassembled WGS sequence"/>
</dbReference>
<sequence>MEDRRTEQPPPPREALPPEPVDAPEPAAAEDTDAGTGPADAPEPAGPREADTGQADDAPEPAAAEAVDSAPEKTDAQEPGSEQSDAGAPDPTDAEGSKETGAEQVDEAPEPEAVEETVSTPEETGTPEPEAEQPGADAAEPEDAADADADADPGTGPADAREADVEQTDDAPEPTDAEESDTPEPEAAEQTDAPEPVNAAGADSESGPVEAHGAGAEQTDDAPEPAAAEDSGDGEVEGADAPAEDSAAEERAEVPDTVPSEQSEGLSDTPEPGDGPARDGSGDEAPDPWEAPSPDSAAGDQLSSFHGEDTALPRGADGVSHTMRSDYVAPDDPKSRVPASPEEPGDIVLSTGDHVYLEPDLTTIGYDQMTQLNREMTARTEGHHDIIVHGNDKGFFMPGRKNAAGVDFPPGEVSAGHIAEAIRNNPSYKGGPIRLISCHTGALKEGAVGIPAAQALANEMKVPVTAPTHEVGIYPSRGKGQEPEVQNGGYWRTFLPLLD</sequence>